<keyword evidence="8 9" id="KW-0687">Ribonucleoprotein</keyword>
<dbReference type="Gene3D" id="1.25.40.10">
    <property type="entry name" value="Tetratricopeptide repeat domain"/>
    <property type="match status" value="2"/>
</dbReference>
<dbReference type="Pfam" id="PF08492">
    <property type="entry name" value="SRP72"/>
    <property type="match status" value="1"/>
</dbReference>
<evidence type="ECO:0000259" key="12">
    <source>
        <dbReference type="Pfam" id="PF08492"/>
    </source>
</evidence>
<evidence type="ECO:0000256" key="5">
    <source>
        <dbReference type="ARBA" id="ARBA00022490"/>
    </source>
</evidence>
<dbReference type="GO" id="GO:0006614">
    <property type="term" value="P:SRP-dependent cotranslational protein targeting to membrane"/>
    <property type="evidence" value="ECO:0007669"/>
    <property type="project" value="UniProtKB-UniRule"/>
</dbReference>
<dbReference type="EMBL" id="JAVFKY010000001">
    <property type="protein sequence ID" value="KAK5583458.1"/>
    <property type="molecule type" value="Genomic_DNA"/>
</dbReference>
<keyword evidence="14" id="KW-1185">Reference proteome</keyword>
<dbReference type="SMART" id="SM00028">
    <property type="entry name" value="TPR"/>
    <property type="match status" value="4"/>
</dbReference>
<dbReference type="InterPro" id="IPR031545">
    <property type="entry name" value="SRP72_TPR-like"/>
</dbReference>
<feature type="compositionally biased region" description="Low complexity" evidence="11">
    <location>
        <begin position="658"/>
        <end position="667"/>
    </location>
</feature>
<dbReference type="PIRSF" id="PIRSF038922">
    <property type="entry name" value="SRP72"/>
    <property type="match status" value="1"/>
</dbReference>
<dbReference type="GO" id="GO:0005783">
    <property type="term" value="C:endoplasmic reticulum"/>
    <property type="evidence" value="ECO:0007669"/>
    <property type="project" value="UniProtKB-SubCell"/>
</dbReference>
<keyword evidence="7 9" id="KW-0733">Signal recognition particle</keyword>
<evidence type="ECO:0000313" key="13">
    <source>
        <dbReference type="EMBL" id="KAK5583458.1"/>
    </source>
</evidence>
<keyword evidence="6" id="KW-0256">Endoplasmic reticulum</keyword>
<accession>A0AAN7UKD7</accession>
<protein>
    <recommendedName>
        <fullName evidence="4 9">Signal recognition particle subunit SRP72</fullName>
    </recommendedName>
</protein>
<dbReference type="GO" id="GO:0005786">
    <property type="term" value="C:signal recognition particle, endoplasmic reticulum targeting"/>
    <property type="evidence" value="ECO:0007669"/>
    <property type="project" value="UniProtKB-UniRule"/>
</dbReference>
<dbReference type="PROSITE" id="PS50005">
    <property type="entry name" value="TPR"/>
    <property type="match status" value="1"/>
</dbReference>
<evidence type="ECO:0000256" key="8">
    <source>
        <dbReference type="ARBA" id="ARBA00023274"/>
    </source>
</evidence>
<evidence type="ECO:0000256" key="1">
    <source>
        <dbReference type="ARBA" id="ARBA00004240"/>
    </source>
</evidence>
<dbReference type="InterPro" id="IPR013699">
    <property type="entry name" value="Signal_recog_part_SRP72_RNA-bd"/>
</dbReference>
<organism evidence="13 14">
    <name type="scientific">Dictyostelium firmibasis</name>
    <dbReference type="NCBI Taxonomy" id="79012"/>
    <lineage>
        <taxon>Eukaryota</taxon>
        <taxon>Amoebozoa</taxon>
        <taxon>Evosea</taxon>
        <taxon>Eumycetozoa</taxon>
        <taxon>Dictyostelia</taxon>
        <taxon>Dictyosteliales</taxon>
        <taxon>Dictyosteliaceae</taxon>
        <taxon>Dictyostelium</taxon>
    </lineage>
</organism>
<dbReference type="SUPFAM" id="SSF48452">
    <property type="entry name" value="TPR-like"/>
    <property type="match status" value="2"/>
</dbReference>
<dbReference type="AlphaFoldDB" id="A0AAN7UKD7"/>
<comment type="function">
    <text evidence="9">Component of the signal recognition particle (SRP) complex, a ribonucleoprotein complex that mediates the cotranslational targeting of secretory and membrane proteins to the endoplasmic reticulum (ER).</text>
</comment>
<evidence type="ECO:0000256" key="6">
    <source>
        <dbReference type="ARBA" id="ARBA00022824"/>
    </source>
</evidence>
<name>A0AAN7UKD7_9MYCE</name>
<evidence type="ECO:0000256" key="9">
    <source>
        <dbReference type="PIRNR" id="PIRNR038922"/>
    </source>
</evidence>
<evidence type="ECO:0000256" key="4">
    <source>
        <dbReference type="ARBA" id="ARBA00018350"/>
    </source>
</evidence>
<comment type="subcellular location">
    <subcellularLocation>
        <location evidence="2 9">Cytoplasm</location>
    </subcellularLocation>
    <subcellularLocation>
        <location evidence="1">Endoplasmic reticulum</location>
    </subcellularLocation>
</comment>
<dbReference type="InterPro" id="IPR011990">
    <property type="entry name" value="TPR-like_helical_dom_sf"/>
</dbReference>
<evidence type="ECO:0000313" key="14">
    <source>
        <dbReference type="Proteomes" id="UP001344447"/>
    </source>
</evidence>
<feature type="region of interest" description="Disordered" evidence="11">
    <location>
        <begin position="625"/>
        <end position="685"/>
    </location>
</feature>
<dbReference type="InterPro" id="IPR026270">
    <property type="entry name" value="SRP72"/>
</dbReference>
<evidence type="ECO:0000256" key="3">
    <source>
        <dbReference type="ARBA" id="ARBA00007676"/>
    </source>
</evidence>
<evidence type="ECO:0000256" key="11">
    <source>
        <dbReference type="SAM" id="MobiDB-lite"/>
    </source>
</evidence>
<proteinExistence type="inferred from homology"/>
<dbReference type="Pfam" id="PF17004">
    <property type="entry name" value="SRP_TPR_like"/>
    <property type="match status" value="1"/>
</dbReference>
<comment type="caution">
    <text evidence="13">The sequence shown here is derived from an EMBL/GenBank/DDBJ whole genome shotgun (WGS) entry which is preliminary data.</text>
</comment>
<evidence type="ECO:0000256" key="7">
    <source>
        <dbReference type="ARBA" id="ARBA00023135"/>
    </source>
</evidence>
<dbReference type="GO" id="GO:0043022">
    <property type="term" value="F:ribosome binding"/>
    <property type="evidence" value="ECO:0007669"/>
    <property type="project" value="TreeGrafter"/>
</dbReference>
<feature type="domain" description="Signal recognition particle SRP72 subunit RNA-binding" evidence="12">
    <location>
        <begin position="583"/>
        <end position="622"/>
    </location>
</feature>
<dbReference type="InterPro" id="IPR019734">
    <property type="entry name" value="TPR_rpt"/>
</dbReference>
<feature type="compositionally biased region" description="Polar residues" evidence="11">
    <location>
        <begin position="643"/>
        <end position="657"/>
    </location>
</feature>
<gene>
    <name evidence="13" type="ORF">RB653_005053</name>
</gene>
<evidence type="ECO:0000256" key="10">
    <source>
        <dbReference type="PROSITE-ProRule" id="PRU00339"/>
    </source>
</evidence>
<evidence type="ECO:0000256" key="2">
    <source>
        <dbReference type="ARBA" id="ARBA00004496"/>
    </source>
</evidence>
<dbReference type="PANTHER" id="PTHR14094:SF9">
    <property type="entry name" value="SIGNAL RECOGNITION PARTICLE SUBUNIT SRP72"/>
    <property type="match status" value="1"/>
</dbReference>
<dbReference type="Proteomes" id="UP001344447">
    <property type="component" value="Unassembled WGS sequence"/>
</dbReference>
<keyword evidence="10" id="KW-0802">TPR repeat</keyword>
<keyword evidence="5 9" id="KW-0963">Cytoplasm</keyword>
<dbReference type="GO" id="GO:0008312">
    <property type="term" value="F:7S RNA binding"/>
    <property type="evidence" value="ECO:0007669"/>
    <property type="project" value="InterPro"/>
</dbReference>
<comment type="similarity">
    <text evidence="3 9">Belongs to the SRP72 family.</text>
</comment>
<feature type="repeat" description="TPR" evidence="10">
    <location>
        <begin position="476"/>
        <end position="509"/>
    </location>
</feature>
<dbReference type="PANTHER" id="PTHR14094">
    <property type="entry name" value="SIGNAL RECOGNITION PARTICLE 72"/>
    <property type="match status" value="1"/>
</dbReference>
<sequence>MSKDTTVSIEQLFKELDEHIINSQFKKAIRVCNKILSINSNDLEAFQCKVICSMQLSNFTEAIECFKNPEQIQSMSFEYAYCLYSTAKYQESLAQLEKQSSKETKSLELEAQIHYKLENYQKTISIYENLLSKPGYSDSVEFITNLCAVYLDAGKFNECQELLNKNKGQQTKTHELAFNSACLAISKNDTKTAETQLKLAKKICTDSLKKDGFSEEEIKEEQTSIDVQLGYVQQVCGNLERSLEQYQNVLEQQIGDSATLVATNNSVSVRSILEFNESTTPKEYTQAMDSLKSLLTEAESTRLNSKQKKVINYNLCLLLVQLKKVSQCEELIKTLKSKYGSTSSSSSSSSSSSNNNQVDTSFIEDLDIIQVSLLIKEKKFKEAEKLLLKNNSNSNSIKSQLLLAQIYLLDNNNISKALNVLEQLDSTVSLRPGIVATKVALYEKSGDLEKAINSLDCLITILEKQKKSEKDEEIYANLLKASGNFKLKHHKYKEASDMFDRVLKVNPNDLIALPSYIVATSHFDPSLSQKYEGKLPNIKFESKIDIDLIEKYGLTFEKKLNLNDDSTTTTTTTTTIKKPTATTTSSTTEVVKIKKSKKKLPKVMKPNYVPDPDRWLPKWQRANAKAARSKKNKDIVKGPQGIASASQTASLFVQESKNTNNTNNNNTQAAKSEKPRNIHKKKSKK</sequence>
<reference evidence="13 14" key="1">
    <citation type="submission" date="2023-11" db="EMBL/GenBank/DDBJ databases">
        <title>Dfirmibasis_genome.</title>
        <authorList>
            <person name="Edelbroek B."/>
            <person name="Kjellin J."/>
            <person name="Jerlstrom-Hultqvist J."/>
            <person name="Soderbom F."/>
        </authorList>
    </citation>
    <scope>NUCLEOTIDE SEQUENCE [LARGE SCALE GENOMIC DNA]</scope>
    <source>
        <strain evidence="13 14">TNS-C-14</strain>
    </source>
</reference>